<accession>A0A095SKR7</accession>
<dbReference type="eggNOG" id="COG2200">
    <property type="taxonomic scope" value="Bacteria"/>
</dbReference>
<dbReference type="PANTHER" id="PTHR44757">
    <property type="entry name" value="DIGUANYLATE CYCLASE DGCP"/>
    <property type="match status" value="1"/>
</dbReference>
<dbReference type="InterPro" id="IPR000160">
    <property type="entry name" value="GGDEF_dom"/>
</dbReference>
<dbReference type="InterPro" id="IPR043128">
    <property type="entry name" value="Rev_trsase/Diguanyl_cyclase"/>
</dbReference>
<gene>
    <name evidence="4" type="ORF">Y5S_01576</name>
</gene>
<dbReference type="Pfam" id="PF00563">
    <property type="entry name" value="EAL"/>
    <property type="match status" value="1"/>
</dbReference>
<dbReference type="PROSITE" id="PS50883">
    <property type="entry name" value="EAL"/>
    <property type="match status" value="1"/>
</dbReference>
<dbReference type="InterPro" id="IPR052155">
    <property type="entry name" value="Biofilm_reg_signaling"/>
</dbReference>
<dbReference type="InterPro" id="IPR001633">
    <property type="entry name" value="EAL_dom"/>
</dbReference>
<feature type="domain" description="PAS" evidence="1">
    <location>
        <begin position="143"/>
        <end position="213"/>
    </location>
</feature>
<feature type="domain" description="EAL" evidence="2">
    <location>
        <begin position="444"/>
        <end position="690"/>
    </location>
</feature>
<dbReference type="SUPFAM" id="SSF55073">
    <property type="entry name" value="Nucleotide cyclase"/>
    <property type="match status" value="1"/>
</dbReference>
<feature type="domain" description="GGDEF" evidence="3">
    <location>
        <begin position="300"/>
        <end position="435"/>
    </location>
</feature>
<dbReference type="Gene3D" id="3.30.450.20">
    <property type="entry name" value="PAS domain"/>
    <property type="match status" value="1"/>
</dbReference>
<evidence type="ECO:0000259" key="3">
    <source>
        <dbReference type="PROSITE" id="PS50887"/>
    </source>
</evidence>
<dbReference type="eggNOG" id="COG2199">
    <property type="taxonomic scope" value="Bacteria"/>
</dbReference>
<dbReference type="Pfam" id="PF00989">
    <property type="entry name" value="PAS"/>
    <property type="match status" value="1"/>
</dbReference>
<dbReference type="RefSeq" id="WP_035232040.1">
    <property type="nucleotide sequence ID" value="NZ_ARXV01000005.1"/>
</dbReference>
<sequence length="690" mass="75566">MSYALDNLRLLIAHDSQDEAEQLMNVLRNAGRATRAHLALGEDELLRALKGGSWELMLCRPKFGDGTFEKAVAHLNRLGKAIPVILLADEFSTASVKAGMSQGARAVAPTDDRELISLMVDRITEYLRLRKELQHSEIVRHDAEKRLSLLMDQSRDAIAYVLDGMHIHANDNYVDMFGYESADDLAGVPIMDMVSAADHDKLKQLLRSRAQDENQTQELDCKGVNTEGKEFDATFTFSPSTYDGEACTQIVIRASGVDQSEIEARLREMSEKDQVTGLFSRNWFMDQLDDAVAAAARESRLSAVLYLRLDDFEHHQSSLGIDGADGLLRAVSHWLTSQAGEAALARVDGEDFALLMPVEDIDAAAAQADKLRQGIEGLMPEVSARTVQVTASVGVSFIREDARNSQDSLTTALKCCNQAQRANDGKGNSIKIHDPMDDVAAGSSEAIAMQLRQALEQGGFKLHYQPLMNLEDDSDHLFEVFVSLPQKEGDVLEAKDFIPVAAQEGMGGKIDRWVVLNGMRAAAALGQPVKMLFNINGSSLADAGLADWMLKAMKAAKMEGRNVYFQFSEGDATTYLKQAALFAQKVQAAGCKVSISRFGGGLDPFKLFEHIPASMVKFEGSFTEELSKPEGRARLAEIVKQVSEGGRTTVIGFVESAAQMQALWTLGGVNYLQGYYLQAPMDVLQIPETA</sequence>
<dbReference type="CDD" id="cd01948">
    <property type="entry name" value="EAL"/>
    <property type="match status" value="1"/>
</dbReference>
<dbReference type="InterPro" id="IPR011006">
    <property type="entry name" value="CheY-like_superfamily"/>
</dbReference>
<dbReference type="InterPro" id="IPR035919">
    <property type="entry name" value="EAL_sf"/>
</dbReference>
<dbReference type="SMART" id="SM00052">
    <property type="entry name" value="EAL"/>
    <property type="match status" value="1"/>
</dbReference>
<dbReference type="InterPro" id="IPR029787">
    <property type="entry name" value="Nucleotide_cyclase"/>
</dbReference>
<dbReference type="GO" id="GO:0006355">
    <property type="term" value="P:regulation of DNA-templated transcription"/>
    <property type="evidence" value="ECO:0007669"/>
    <property type="project" value="InterPro"/>
</dbReference>
<comment type="caution">
    <text evidence="4">The sequence shown here is derived from an EMBL/GenBank/DDBJ whole genome shotgun (WGS) entry which is preliminary data.</text>
</comment>
<dbReference type="Pfam" id="PF00990">
    <property type="entry name" value="GGDEF"/>
    <property type="match status" value="1"/>
</dbReference>
<dbReference type="CDD" id="cd00130">
    <property type="entry name" value="PAS"/>
    <property type="match status" value="1"/>
</dbReference>
<evidence type="ECO:0000259" key="2">
    <source>
        <dbReference type="PROSITE" id="PS50883"/>
    </source>
</evidence>
<dbReference type="SUPFAM" id="SSF55785">
    <property type="entry name" value="PYP-like sensor domain (PAS domain)"/>
    <property type="match status" value="1"/>
</dbReference>
<dbReference type="OrthoDB" id="7052318at2"/>
<name>A0A095SKR7_9GAMM</name>
<dbReference type="PROSITE" id="PS50887">
    <property type="entry name" value="GGDEF"/>
    <property type="match status" value="1"/>
</dbReference>
<keyword evidence="5" id="KW-1185">Reference proteome</keyword>
<evidence type="ECO:0000259" key="1">
    <source>
        <dbReference type="PROSITE" id="PS50112"/>
    </source>
</evidence>
<dbReference type="InterPro" id="IPR000014">
    <property type="entry name" value="PAS"/>
</dbReference>
<reference evidence="4 5" key="1">
    <citation type="submission" date="2012-09" db="EMBL/GenBank/DDBJ databases">
        <title>Genome Sequence of alkane-degrading Bacterium Alcanivorax sp. 19-m-6.</title>
        <authorList>
            <person name="Lai Q."/>
            <person name="Shao Z."/>
        </authorList>
    </citation>
    <scope>NUCLEOTIDE SEQUENCE [LARGE SCALE GENOMIC DNA]</scope>
    <source>
        <strain evidence="4 5">19-m-6</strain>
    </source>
</reference>
<dbReference type="PROSITE" id="PS50112">
    <property type="entry name" value="PAS"/>
    <property type="match status" value="1"/>
</dbReference>
<dbReference type="PANTHER" id="PTHR44757:SF2">
    <property type="entry name" value="BIOFILM ARCHITECTURE MAINTENANCE PROTEIN MBAA"/>
    <property type="match status" value="1"/>
</dbReference>
<dbReference type="Gene3D" id="3.30.70.270">
    <property type="match status" value="1"/>
</dbReference>
<dbReference type="InterPro" id="IPR035965">
    <property type="entry name" value="PAS-like_dom_sf"/>
</dbReference>
<dbReference type="NCBIfam" id="TIGR00229">
    <property type="entry name" value="sensory_box"/>
    <property type="match status" value="1"/>
</dbReference>
<dbReference type="NCBIfam" id="TIGR00254">
    <property type="entry name" value="GGDEF"/>
    <property type="match status" value="1"/>
</dbReference>
<dbReference type="CDD" id="cd01949">
    <property type="entry name" value="GGDEF"/>
    <property type="match status" value="1"/>
</dbReference>
<dbReference type="Proteomes" id="UP000029444">
    <property type="component" value="Unassembled WGS sequence"/>
</dbReference>
<dbReference type="SMART" id="SM00267">
    <property type="entry name" value="GGDEF"/>
    <property type="match status" value="1"/>
</dbReference>
<organism evidence="4 5">
    <name type="scientific">Alcanivorax nanhaiticus</name>
    <dbReference type="NCBI Taxonomy" id="1177154"/>
    <lineage>
        <taxon>Bacteria</taxon>
        <taxon>Pseudomonadati</taxon>
        <taxon>Pseudomonadota</taxon>
        <taxon>Gammaproteobacteria</taxon>
        <taxon>Oceanospirillales</taxon>
        <taxon>Alcanivoracaceae</taxon>
        <taxon>Alcanivorax</taxon>
    </lineage>
</organism>
<dbReference type="SUPFAM" id="SSF52172">
    <property type="entry name" value="CheY-like"/>
    <property type="match status" value="1"/>
</dbReference>
<dbReference type="STRING" id="1177154.Y5S_01576"/>
<evidence type="ECO:0000313" key="4">
    <source>
        <dbReference type="EMBL" id="KGD65142.1"/>
    </source>
</evidence>
<evidence type="ECO:0000313" key="5">
    <source>
        <dbReference type="Proteomes" id="UP000029444"/>
    </source>
</evidence>
<dbReference type="SUPFAM" id="SSF141868">
    <property type="entry name" value="EAL domain-like"/>
    <property type="match status" value="1"/>
</dbReference>
<dbReference type="EMBL" id="ARXV01000005">
    <property type="protein sequence ID" value="KGD65142.1"/>
    <property type="molecule type" value="Genomic_DNA"/>
</dbReference>
<dbReference type="InterPro" id="IPR013767">
    <property type="entry name" value="PAS_fold"/>
</dbReference>
<dbReference type="Gene3D" id="3.20.20.450">
    <property type="entry name" value="EAL domain"/>
    <property type="match status" value="1"/>
</dbReference>
<protein>
    <submittedName>
        <fullName evidence="4">Uncharacterized protein</fullName>
    </submittedName>
</protein>
<proteinExistence type="predicted"/>
<dbReference type="PATRIC" id="fig|1177154.3.peg.1604"/>
<dbReference type="AlphaFoldDB" id="A0A095SKR7"/>